<dbReference type="GeneID" id="54999421"/>
<accession>A0A385E4L2</accession>
<name>A0A385E4L2_9CAUD</name>
<dbReference type="RefSeq" id="YP_009808518.1">
    <property type="nucleotide sequence ID" value="NC_048041.1"/>
</dbReference>
<keyword evidence="2" id="KW-1185">Reference proteome</keyword>
<organism evidence="1 2">
    <name type="scientific">Vibrio phage vB_VpS_PG07</name>
    <dbReference type="NCBI Taxonomy" id="2301664"/>
    <lineage>
        <taxon>Viruses</taxon>
        <taxon>Duplodnaviria</taxon>
        <taxon>Heunggongvirae</taxon>
        <taxon>Uroviricota</taxon>
        <taxon>Caudoviricetes</taxon>
        <taxon>Demerecviridae</taxon>
        <taxon>Pogseptimavirus</taxon>
        <taxon>Pogseptimavirus PG07</taxon>
    </lineage>
</organism>
<dbReference type="EMBL" id="MH645904">
    <property type="protein sequence ID" value="AXQ66696.1"/>
    <property type="molecule type" value="Genomic_DNA"/>
</dbReference>
<evidence type="ECO:0000313" key="1">
    <source>
        <dbReference type="EMBL" id="AXQ66696.1"/>
    </source>
</evidence>
<reference evidence="1 2" key="1">
    <citation type="submission" date="2018-07" db="EMBL/GenBank/DDBJ databases">
        <title>Sequencing of PG07.</title>
        <authorList>
            <person name="Ding T."/>
        </authorList>
    </citation>
    <scope>NUCLEOTIDE SEQUENCE [LARGE SCALE GENOMIC DNA]</scope>
</reference>
<dbReference type="KEGG" id="vg:54999421"/>
<evidence type="ECO:0000313" key="2">
    <source>
        <dbReference type="Proteomes" id="UP000263435"/>
    </source>
</evidence>
<sequence length="90" mass="10074">MSNHVILSKELYTKVMEQLNQLANYRDDSEEVLQGILTEVEAAKQASEGVVPVHKEDLSTVISLAGYEVEYADEEDQKTYAKLVDLTIGE</sequence>
<proteinExistence type="predicted"/>
<protein>
    <submittedName>
        <fullName evidence="1">Uncharacterized protein</fullName>
    </submittedName>
</protein>
<dbReference type="Proteomes" id="UP000263435">
    <property type="component" value="Segment"/>
</dbReference>